<gene>
    <name evidence="1" type="ORF">Vadar_009436</name>
</gene>
<evidence type="ECO:0000313" key="2">
    <source>
        <dbReference type="Proteomes" id="UP000828048"/>
    </source>
</evidence>
<keyword evidence="2" id="KW-1185">Reference proteome</keyword>
<sequence length="412" mass="46716">MRGQQRQQWEWRQWREEERLAAATATALALRVWRRFCPANPGRMMGAILTFTLSWPRKLNSLTFEMISQIYTAMRAYENDAKVNLVIVKGKGKAFCAGGDVMRVVLVIQAGHWTFAASFYRRQLMLDYLLATYKKPLVFFINGIVMGGGAGLSMNGMFRIVTENTVFSMPEVAIGHFPDVGASYFLSRLPGYYGEYLGLTGARINGFEMLACGLGTHLVLSKDLHQLEKALCELVSSDAFTISKLIDKFIYRGHTIQDSFHERLELINKCFCRETVEEILLSLEEMASGADKWILEAINSLKSASPTSLKIGLRSIREGRKQTLDLCLAREYITSIHVLRRDVGPDFFEGARAVLFEKDKKPKWKPAQLCQVSEEMVDQHFAELETEIEDEGFKCLQLPARSSPRIEAKARL</sequence>
<comment type="caution">
    <text evidence="1">The sequence shown here is derived from an EMBL/GenBank/DDBJ whole genome shotgun (WGS) entry which is preliminary data.</text>
</comment>
<name>A0ACB7Z9Z0_9ERIC</name>
<reference evidence="1 2" key="1">
    <citation type="journal article" date="2021" name="Hortic Res">
        <title>High-quality reference genome and annotation aids understanding of berry development for evergreen blueberry (Vaccinium darrowii).</title>
        <authorList>
            <person name="Yu J."/>
            <person name="Hulse-Kemp A.M."/>
            <person name="Babiker E."/>
            <person name="Staton M."/>
        </authorList>
    </citation>
    <scope>NUCLEOTIDE SEQUENCE [LARGE SCALE GENOMIC DNA]</scope>
    <source>
        <strain evidence="2">cv. NJ 8807/NJ 8810</strain>
        <tissue evidence="1">Young leaf</tissue>
    </source>
</reference>
<accession>A0ACB7Z9Z0</accession>
<evidence type="ECO:0000313" key="1">
    <source>
        <dbReference type="EMBL" id="KAH7862779.1"/>
    </source>
</evidence>
<dbReference type="Proteomes" id="UP000828048">
    <property type="component" value="Chromosome 12"/>
</dbReference>
<organism evidence="1 2">
    <name type="scientific">Vaccinium darrowii</name>
    <dbReference type="NCBI Taxonomy" id="229202"/>
    <lineage>
        <taxon>Eukaryota</taxon>
        <taxon>Viridiplantae</taxon>
        <taxon>Streptophyta</taxon>
        <taxon>Embryophyta</taxon>
        <taxon>Tracheophyta</taxon>
        <taxon>Spermatophyta</taxon>
        <taxon>Magnoliopsida</taxon>
        <taxon>eudicotyledons</taxon>
        <taxon>Gunneridae</taxon>
        <taxon>Pentapetalae</taxon>
        <taxon>asterids</taxon>
        <taxon>Ericales</taxon>
        <taxon>Ericaceae</taxon>
        <taxon>Vaccinioideae</taxon>
        <taxon>Vaccinieae</taxon>
        <taxon>Vaccinium</taxon>
    </lineage>
</organism>
<protein>
    <submittedName>
        <fullName evidence="1">Uncharacterized protein</fullName>
    </submittedName>
</protein>
<proteinExistence type="predicted"/>
<dbReference type="EMBL" id="CM037162">
    <property type="protein sequence ID" value="KAH7862779.1"/>
    <property type="molecule type" value="Genomic_DNA"/>
</dbReference>